<gene>
    <name evidence="7 9" type="primary">proA</name>
    <name evidence="9" type="ORF">KTT_60350</name>
</gene>
<comment type="function">
    <text evidence="7">Catalyzes the NADPH-dependent reduction of L-glutamate 5-phosphate into L-glutamate 5-semialdehyde and phosphate. The product spontaneously undergoes cyclization to form 1-pyrroline-5-carboxylate.</text>
</comment>
<proteinExistence type="inferred from homology"/>
<dbReference type="AlphaFoldDB" id="A0A402AAV6"/>
<evidence type="ECO:0000256" key="5">
    <source>
        <dbReference type="ARBA" id="ARBA00023002"/>
    </source>
</evidence>
<evidence type="ECO:0000256" key="7">
    <source>
        <dbReference type="HAMAP-Rule" id="MF_00412"/>
    </source>
</evidence>
<dbReference type="NCBIfam" id="TIGR00407">
    <property type="entry name" value="proA"/>
    <property type="match status" value="1"/>
</dbReference>
<dbReference type="InterPro" id="IPR012134">
    <property type="entry name" value="Glu-5-SA_DH"/>
</dbReference>
<dbReference type="InterPro" id="IPR016162">
    <property type="entry name" value="Ald_DH_N"/>
</dbReference>
<reference evidence="10" key="1">
    <citation type="submission" date="2018-12" db="EMBL/GenBank/DDBJ databases">
        <title>Tengunoibacter tsumagoiensis gen. nov., sp. nov., Dictyobacter kobayashii sp. nov., D. alpinus sp. nov., and D. joshuensis sp. nov. and description of Dictyobacteraceae fam. nov. within the order Ktedonobacterales isolated from Tengu-no-mugimeshi.</title>
        <authorList>
            <person name="Wang C.M."/>
            <person name="Zheng Y."/>
            <person name="Sakai Y."/>
            <person name="Toyoda A."/>
            <person name="Minakuchi Y."/>
            <person name="Abe K."/>
            <person name="Yokota A."/>
            <person name="Yabe S."/>
        </authorList>
    </citation>
    <scope>NUCLEOTIDE SEQUENCE [LARGE SCALE GENOMIC DNA]</scope>
    <source>
        <strain evidence="10">Uno3</strain>
    </source>
</reference>
<dbReference type="CDD" id="cd07079">
    <property type="entry name" value="ALDH_F18-19_ProA-GPR"/>
    <property type="match status" value="1"/>
</dbReference>
<dbReference type="RefSeq" id="WP_126583557.1">
    <property type="nucleotide sequence ID" value="NZ_BIFR01000002.1"/>
</dbReference>
<dbReference type="Pfam" id="PF00171">
    <property type="entry name" value="Aldedh"/>
    <property type="match status" value="1"/>
</dbReference>
<comment type="caution">
    <text evidence="9">The sequence shown here is derived from an EMBL/GenBank/DDBJ whole genome shotgun (WGS) entry which is preliminary data.</text>
</comment>
<dbReference type="InterPro" id="IPR020593">
    <property type="entry name" value="G-glutamylP_reductase_CS"/>
</dbReference>
<dbReference type="FunFam" id="3.40.309.10:FF:000006">
    <property type="entry name" value="Gamma-glutamyl phosphate reductase"/>
    <property type="match status" value="1"/>
</dbReference>
<accession>A0A402AAV6</accession>
<keyword evidence="2 7" id="KW-0028">Amino-acid biosynthesis</keyword>
<comment type="similarity">
    <text evidence="7">Belongs to the gamma-glutamyl phosphate reductase family.</text>
</comment>
<evidence type="ECO:0000256" key="6">
    <source>
        <dbReference type="ARBA" id="ARBA00049024"/>
    </source>
</evidence>
<dbReference type="UniPathway" id="UPA00098">
    <property type="reaction ID" value="UER00360"/>
</dbReference>
<evidence type="ECO:0000313" key="10">
    <source>
        <dbReference type="Proteomes" id="UP000287352"/>
    </source>
</evidence>
<dbReference type="InterPro" id="IPR016161">
    <property type="entry name" value="Ald_DH/histidinol_DH"/>
</dbReference>
<dbReference type="PIRSF" id="PIRSF000151">
    <property type="entry name" value="GPR"/>
    <property type="match status" value="1"/>
</dbReference>
<organism evidence="9 10">
    <name type="scientific">Tengunoibacter tsumagoiensis</name>
    <dbReference type="NCBI Taxonomy" id="2014871"/>
    <lineage>
        <taxon>Bacteria</taxon>
        <taxon>Bacillati</taxon>
        <taxon>Chloroflexota</taxon>
        <taxon>Ktedonobacteria</taxon>
        <taxon>Ktedonobacterales</taxon>
        <taxon>Dictyobacteraceae</taxon>
        <taxon>Tengunoibacter</taxon>
    </lineage>
</organism>
<dbReference type="GO" id="GO:0004350">
    <property type="term" value="F:glutamate-5-semialdehyde dehydrogenase activity"/>
    <property type="evidence" value="ECO:0007669"/>
    <property type="project" value="UniProtKB-UniRule"/>
</dbReference>
<dbReference type="PANTHER" id="PTHR11063:SF8">
    <property type="entry name" value="DELTA-1-PYRROLINE-5-CARBOXYLATE SYNTHASE"/>
    <property type="match status" value="1"/>
</dbReference>
<dbReference type="EC" id="1.2.1.41" evidence="7"/>
<dbReference type="Gene3D" id="3.40.309.10">
    <property type="entry name" value="Aldehyde Dehydrogenase, Chain A, domain 2"/>
    <property type="match status" value="1"/>
</dbReference>
<dbReference type="InterPro" id="IPR000965">
    <property type="entry name" value="GPR_dom"/>
</dbReference>
<feature type="domain" description="Aldehyde dehydrogenase" evidence="8">
    <location>
        <begin position="26"/>
        <end position="296"/>
    </location>
</feature>
<comment type="pathway">
    <text evidence="1 7">Amino-acid biosynthesis; L-proline biosynthesis; L-glutamate 5-semialdehyde from L-glutamate: step 2/2.</text>
</comment>
<dbReference type="NCBIfam" id="NF001221">
    <property type="entry name" value="PRK00197.1"/>
    <property type="match status" value="1"/>
</dbReference>
<evidence type="ECO:0000256" key="4">
    <source>
        <dbReference type="ARBA" id="ARBA00022857"/>
    </source>
</evidence>
<dbReference type="Proteomes" id="UP000287352">
    <property type="component" value="Unassembled WGS sequence"/>
</dbReference>
<evidence type="ECO:0000256" key="2">
    <source>
        <dbReference type="ARBA" id="ARBA00022605"/>
    </source>
</evidence>
<dbReference type="GO" id="GO:0050661">
    <property type="term" value="F:NADP binding"/>
    <property type="evidence" value="ECO:0007669"/>
    <property type="project" value="InterPro"/>
</dbReference>
<keyword evidence="4 7" id="KW-0521">NADP</keyword>
<dbReference type="HAMAP" id="MF_00412">
    <property type="entry name" value="ProA"/>
    <property type="match status" value="1"/>
</dbReference>
<comment type="catalytic activity">
    <reaction evidence="6 7">
        <text>L-glutamate 5-semialdehyde + phosphate + NADP(+) = L-glutamyl 5-phosphate + NADPH + H(+)</text>
        <dbReference type="Rhea" id="RHEA:19541"/>
        <dbReference type="ChEBI" id="CHEBI:15378"/>
        <dbReference type="ChEBI" id="CHEBI:43474"/>
        <dbReference type="ChEBI" id="CHEBI:57783"/>
        <dbReference type="ChEBI" id="CHEBI:58066"/>
        <dbReference type="ChEBI" id="CHEBI:58274"/>
        <dbReference type="ChEBI" id="CHEBI:58349"/>
        <dbReference type="EC" id="1.2.1.41"/>
    </reaction>
</comment>
<dbReference type="GO" id="GO:0005737">
    <property type="term" value="C:cytoplasm"/>
    <property type="evidence" value="ECO:0007669"/>
    <property type="project" value="UniProtKB-SubCell"/>
</dbReference>
<protein>
    <recommendedName>
        <fullName evidence="7">Gamma-glutamyl phosphate reductase</fullName>
        <shortName evidence="7">GPR</shortName>
        <ecNumber evidence="7">1.2.1.41</ecNumber>
    </recommendedName>
    <alternativeName>
        <fullName evidence="7">Glutamate-5-semialdehyde dehydrogenase</fullName>
    </alternativeName>
    <alternativeName>
        <fullName evidence="7">Glutamyl-gamma-semialdehyde dehydrogenase</fullName>
        <shortName evidence="7">GSA dehydrogenase</shortName>
    </alternativeName>
</protein>
<dbReference type="PANTHER" id="PTHR11063">
    <property type="entry name" value="GLUTAMATE SEMIALDEHYDE DEHYDROGENASE"/>
    <property type="match status" value="1"/>
</dbReference>
<keyword evidence="7" id="KW-0963">Cytoplasm</keyword>
<keyword evidence="3 7" id="KW-0641">Proline biosynthesis</keyword>
<evidence type="ECO:0000259" key="8">
    <source>
        <dbReference type="Pfam" id="PF00171"/>
    </source>
</evidence>
<name>A0A402AAV6_9CHLR</name>
<evidence type="ECO:0000256" key="1">
    <source>
        <dbReference type="ARBA" id="ARBA00004985"/>
    </source>
</evidence>
<dbReference type="SUPFAM" id="SSF53720">
    <property type="entry name" value="ALDH-like"/>
    <property type="match status" value="1"/>
</dbReference>
<evidence type="ECO:0000313" key="9">
    <source>
        <dbReference type="EMBL" id="GCE16176.1"/>
    </source>
</evidence>
<sequence>MTLQKTNLSAQNSELYAQLFAQTRLAQHASRLLANASSDSKNAALQQMAIQLLRHESLILEANALDIEQATARGMKQNLLDRLTLTPARLQTIAAGVEAVVALPDPIGVTLASWQLSNGMQMEKRSVPLGVIVMIYEARPNVTVDAASLTIKTGNAVVLRGSSDALRTNRAITKALREALQHSHLPIDAIQLVEFTEHEAVDYLVRMNETVDLVIPRGGAGLIQSVLQKSTVPVIETGVGNCHVYVDSEADPEMATRITLNAKTQRPSVCNSTETLLVHEKIAPDWLPQMLTHLHEHGVELHGCERTRALAPQLAIIPANQDDWATEYLDLKLAVKIVADVEEAIEHITNYGTRHTESIVTRSEETAALFLQRIDATAVYHNASTRLTDGFVYGFGAEIGISTQKLHARGPMGLQALTSYKYIGYGNGQIVQ</sequence>
<comment type="subcellular location">
    <subcellularLocation>
        <location evidence="7">Cytoplasm</location>
    </subcellularLocation>
</comment>
<dbReference type="PROSITE" id="PS01223">
    <property type="entry name" value="PROA"/>
    <property type="match status" value="1"/>
</dbReference>
<dbReference type="OrthoDB" id="9809970at2"/>
<dbReference type="EMBL" id="BIFR01000002">
    <property type="protein sequence ID" value="GCE16176.1"/>
    <property type="molecule type" value="Genomic_DNA"/>
</dbReference>
<keyword evidence="5 7" id="KW-0560">Oxidoreductase</keyword>
<dbReference type="Gene3D" id="3.40.605.10">
    <property type="entry name" value="Aldehyde Dehydrogenase, Chain A, domain 1"/>
    <property type="match status" value="1"/>
</dbReference>
<evidence type="ECO:0000256" key="3">
    <source>
        <dbReference type="ARBA" id="ARBA00022650"/>
    </source>
</evidence>
<keyword evidence="10" id="KW-1185">Reference proteome</keyword>
<dbReference type="InterPro" id="IPR015590">
    <property type="entry name" value="Aldehyde_DH_dom"/>
</dbReference>
<dbReference type="InterPro" id="IPR016163">
    <property type="entry name" value="Ald_DH_C"/>
</dbReference>
<dbReference type="GO" id="GO:0055129">
    <property type="term" value="P:L-proline biosynthetic process"/>
    <property type="evidence" value="ECO:0007669"/>
    <property type="project" value="UniProtKB-UniRule"/>
</dbReference>